<feature type="transmembrane region" description="Helical" evidence="7">
    <location>
        <begin position="54"/>
        <end position="72"/>
    </location>
</feature>
<feature type="transmembrane region" description="Helical" evidence="7">
    <location>
        <begin position="163"/>
        <end position="183"/>
    </location>
</feature>
<reference evidence="8 9" key="1">
    <citation type="journal article" date="2016" name="Nat. Commun.">
        <title>Thousands of microbial genomes shed light on interconnected biogeochemical processes in an aquifer system.</title>
        <authorList>
            <person name="Anantharaman K."/>
            <person name="Brown C.T."/>
            <person name="Hug L.A."/>
            <person name="Sharon I."/>
            <person name="Castelle C.J."/>
            <person name="Probst A.J."/>
            <person name="Thomas B.C."/>
            <person name="Singh A."/>
            <person name="Wilkins M.J."/>
            <person name="Karaoz U."/>
            <person name="Brodie E.L."/>
            <person name="Williams K.H."/>
            <person name="Hubbard S.S."/>
            <person name="Banfield J.F."/>
        </authorList>
    </citation>
    <scope>NUCLEOTIDE SEQUENCE [LARGE SCALE GENOMIC DNA]</scope>
</reference>
<keyword evidence="6 7" id="KW-0472">Membrane</keyword>
<gene>
    <name evidence="8" type="ORF">A2848_03270</name>
</gene>
<protein>
    <recommendedName>
        <fullName evidence="10">Phosphatidylglycerol--prolipoprotein diacylglyceryl transferase</fullName>
    </recommendedName>
</protein>
<dbReference type="GO" id="GO:0042158">
    <property type="term" value="P:lipoprotein biosynthetic process"/>
    <property type="evidence" value="ECO:0007669"/>
    <property type="project" value="InterPro"/>
</dbReference>
<organism evidence="8 9">
    <name type="scientific">Candidatus Magasanikbacteria bacterium RIFCSPHIGHO2_01_FULL_50_8</name>
    <dbReference type="NCBI Taxonomy" id="1798674"/>
    <lineage>
        <taxon>Bacteria</taxon>
        <taxon>Candidatus Magasanikiibacteriota</taxon>
    </lineage>
</organism>
<keyword evidence="5 7" id="KW-1133">Transmembrane helix</keyword>
<dbReference type="AlphaFoldDB" id="A0A1F6LMC1"/>
<dbReference type="EMBL" id="MFPV01000059">
    <property type="protein sequence ID" value="OGH60465.1"/>
    <property type="molecule type" value="Genomic_DNA"/>
</dbReference>
<dbReference type="GO" id="GO:0008961">
    <property type="term" value="F:phosphatidylglycerol-prolipoprotein diacylglyceryl transferase activity"/>
    <property type="evidence" value="ECO:0007669"/>
    <property type="project" value="InterPro"/>
</dbReference>
<dbReference type="Pfam" id="PF01790">
    <property type="entry name" value="LGT"/>
    <property type="match status" value="1"/>
</dbReference>
<dbReference type="PANTHER" id="PTHR30589:SF0">
    <property type="entry name" value="PHOSPHATIDYLGLYCEROL--PROLIPOPROTEIN DIACYLGLYCERYL TRANSFERASE"/>
    <property type="match status" value="1"/>
</dbReference>
<evidence type="ECO:0000313" key="8">
    <source>
        <dbReference type="EMBL" id="OGH60465.1"/>
    </source>
</evidence>
<dbReference type="PANTHER" id="PTHR30589">
    <property type="entry name" value="PROLIPOPROTEIN DIACYLGLYCERYL TRANSFERASE"/>
    <property type="match status" value="1"/>
</dbReference>
<evidence type="ECO:0008006" key="10">
    <source>
        <dbReference type="Google" id="ProtNLM"/>
    </source>
</evidence>
<evidence type="ECO:0000313" key="9">
    <source>
        <dbReference type="Proteomes" id="UP000176329"/>
    </source>
</evidence>
<comment type="similarity">
    <text evidence="1">Belongs to the Lgt family.</text>
</comment>
<feature type="transmembrane region" description="Helical" evidence="7">
    <location>
        <begin position="92"/>
        <end position="110"/>
    </location>
</feature>
<evidence type="ECO:0000256" key="1">
    <source>
        <dbReference type="ARBA" id="ARBA00007150"/>
    </source>
</evidence>
<evidence type="ECO:0000256" key="2">
    <source>
        <dbReference type="ARBA" id="ARBA00022475"/>
    </source>
</evidence>
<name>A0A1F6LMC1_9BACT</name>
<sequence>MLPYFEHTTILIGPLTVYLWGLFIACGIAAMLLVSRREAPRYRVSFDTIADLSVWVLIAAFVGARLSHVFLYDPGFYFAHPVEILKLWNGGMSSLGGMVFGTATAIIFVWRRRLDVRAVGDVLFRTMPIAWAIGRFGCYVTHMHPGMLTTRAFGVAYPDGGRWDLGLLESAVWIVIGCVVWLLPRSTRSGFYLVLVPLLYAPARFALDFLRVDDTRYAGLTPAQYGMILLFVMVVAIGLKWKIFRRKI</sequence>
<evidence type="ECO:0000256" key="5">
    <source>
        <dbReference type="ARBA" id="ARBA00022989"/>
    </source>
</evidence>
<accession>A0A1F6LMC1</accession>
<feature type="transmembrane region" description="Helical" evidence="7">
    <location>
        <begin position="222"/>
        <end position="241"/>
    </location>
</feature>
<proteinExistence type="inferred from homology"/>
<evidence type="ECO:0000256" key="4">
    <source>
        <dbReference type="ARBA" id="ARBA00022692"/>
    </source>
</evidence>
<feature type="transmembrane region" description="Helical" evidence="7">
    <location>
        <begin position="12"/>
        <end position="34"/>
    </location>
</feature>
<evidence type="ECO:0000256" key="3">
    <source>
        <dbReference type="ARBA" id="ARBA00022679"/>
    </source>
</evidence>
<dbReference type="InterPro" id="IPR001640">
    <property type="entry name" value="Lgt"/>
</dbReference>
<keyword evidence="2" id="KW-1003">Cell membrane</keyword>
<comment type="caution">
    <text evidence="8">The sequence shown here is derived from an EMBL/GenBank/DDBJ whole genome shotgun (WGS) entry which is preliminary data.</text>
</comment>
<feature type="transmembrane region" description="Helical" evidence="7">
    <location>
        <begin position="190"/>
        <end position="210"/>
    </location>
</feature>
<keyword evidence="3" id="KW-0808">Transferase</keyword>
<keyword evidence="4 7" id="KW-0812">Transmembrane</keyword>
<evidence type="ECO:0000256" key="7">
    <source>
        <dbReference type="SAM" id="Phobius"/>
    </source>
</evidence>
<dbReference type="GO" id="GO:0005886">
    <property type="term" value="C:plasma membrane"/>
    <property type="evidence" value="ECO:0007669"/>
    <property type="project" value="InterPro"/>
</dbReference>
<feature type="transmembrane region" description="Helical" evidence="7">
    <location>
        <begin position="122"/>
        <end position="143"/>
    </location>
</feature>
<evidence type="ECO:0000256" key="6">
    <source>
        <dbReference type="ARBA" id="ARBA00023136"/>
    </source>
</evidence>
<dbReference type="Proteomes" id="UP000176329">
    <property type="component" value="Unassembled WGS sequence"/>
</dbReference>